<gene>
    <name evidence="1" type="ORF">MUN87_18970</name>
</gene>
<evidence type="ECO:0000313" key="2">
    <source>
        <dbReference type="Proteomes" id="UP000831537"/>
    </source>
</evidence>
<keyword evidence="2" id="KW-1185">Reference proteome</keyword>
<accession>A0ABY4GK26</accession>
<name>A0ABY4GK26_9BACI</name>
<protein>
    <recommendedName>
        <fullName evidence="3">DUF4352 domain-containing protein</fullName>
    </recommendedName>
</protein>
<evidence type="ECO:0008006" key="3">
    <source>
        <dbReference type="Google" id="ProtNLM"/>
    </source>
</evidence>
<reference evidence="1 2" key="1">
    <citation type="submission" date="2022-04" db="EMBL/GenBank/DDBJ databases">
        <title>Gracilibacillus sp. isolated from saltern.</title>
        <authorList>
            <person name="Won M."/>
            <person name="Lee C.-M."/>
            <person name="Woen H.-Y."/>
            <person name="Kwon S.-W."/>
        </authorList>
    </citation>
    <scope>NUCLEOTIDE SEQUENCE [LARGE SCALE GENOMIC DNA]</scope>
    <source>
        <strain evidence="1 2">SSPM10-3</strain>
    </source>
</reference>
<organism evidence="1 2">
    <name type="scientific">Gracilibacillus salinarum</name>
    <dbReference type="NCBI Taxonomy" id="2932255"/>
    <lineage>
        <taxon>Bacteria</taxon>
        <taxon>Bacillati</taxon>
        <taxon>Bacillota</taxon>
        <taxon>Bacilli</taxon>
        <taxon>Bacillales</taxon>
        <taxon>Bacillaceae</taxon>
        <taxon>Gracilibacillus</taxon>
    </lineage>
</organism>
<sequence length="112" mass="12849">MHTAYAERTEGKKDAESMFTISSIVSIENVGEMSLITENLNYHLVHGEERYEGEFLDNQNPSITKIEPTEKITLNISFKVPFIQDSYKLIVGSSSSSSDEPWYINDLDKYEY</sequence>
<dbReference type="EMBL" id="CP095071">
    <property type="protein sequence ID" value="UOQ84716.1"/>
    <property type="molecule type" value="Genomic_DNA"/>
</dbReference>
<proteinExistence type="predicted"/>
<dbReference type="RefSeq" id="WP_244742859.1">
    <property type="nucleotide sequence ID" value="NZ_CP095071.1"/>
</dbReference>
<evidence type="ECO:0000313" key="1">
    <source>
        <dbReference type="EMBL" id="UOQ84716.1"/>
    </source>
</evidence>
<dbReference type="Proteomes" id="UP000831537">
    <property type="component" value="Chromosome"/>
</dbReference>